<feature type="signal peptide" evidence="2">
    <location>
        <begin position="1"/>
        <end position="20"/>
    </location>
</feature>
<keyword evidence="2" id="KW-0732">Signal</keyword>
<evidence type="ECO:0008006" key="5">
    <source>
        <dbReference type="Google" id="ProtNLM"/>
    </source>
</evidence>
<feature type="region of interest" description="Disordered" evidence="1">
    <location>
        <begin position="36"/>
        <end position="62"/>
    </location>
</feature>
<feature type="region of interest" description="Disordered" evidence="1">
    <location>
        <begin position="96"/>
        <end position="123"/>
    </location>
</feature>
<feature type="chain" id="PRO_5019742076" description="Cobalt transporter" evidence="2">
    <location>
        <begin position="21"/>
        <end position="123"/>
    </location>
</feature>
<comment type="caution">
    <text evidence="3">The sequence shown here is derived from an EMBL/GenBank/DDBJ whole genome shotgun (WGS) entry which is preliminary data.</text>
</comment>
<keyword evidence="4" id="KW-1185">Reference proteome</keyword>
<evidence type="ECO:0000256" key="1">
    <source>
        <dbReference type="SAM" id="MobiDB-lite"/>
    </source>
</evidence>
<protein>
    <recommendedName>
        <fullName evidence="5">Cobalt transporter</fullName>
    </recommendedName>
</protein>
<evidence type="ECO:0000313" key="3">
    <source>
        <dbReference type="EMBL" id="GCL64789.1"/>
    </source>
</evidence>
<name>A0A480ASX3_9BURK</name>
<dbReference type="Proteomes" id="UP000301751">
    <property type="component" value="Unassembled WGS sequence"/>
</dbReference>
<dbReference type="EMBL" id="BJCL01000011">
    <property type="protein sequence ID" value="GCL64789.1"/>
    <property type="molecule type" value="Genomic_DNA"/>
</dbReference>
<organism evidence="3 4">
    <name type="scientific">Pseudaquabacterium pictum</name>
    <dbReference type="NCBI Taxonomy" id="2315236"/>
    <lineage>
        <taxon>Bacteria</taxon>
        <taxon>Pseudomonadati</taxon>
        <taxon>Pseudomonadota</taxon>
        <taxon>Betaproteobacteria</taxon>
        <taxon>Burkholderiales</taxon>
        <taxon>Sphaerotilaceae</taxon>
        <taxon>Pseudaquabacterium</taxon>
    </lineage>
</organism>
<sequence length="123" mass="12361">MRRWLAILLLVLLPLQSTWAAVASYCAHAAAGAVDHGGHHGQADTSHADHGVVPEQPVSSDSASCVLSGMGCGHCHGHGAGMLSVASGFVPAAHGGAPSAATAVPGAEHLPAQPERPQWARLA</sequence>
<proteinExistence type="predicted"/>
<accession>A0A480ASX3</accession>
<dbReference type="RefSeq" id="WP_137734512.1">
    <property type="nucleotide sequence ID" value="NZ_BJCL01000011.1"/>
</dbReference>
<evidence type="ECO:0000313" key="4">
    <source>
        <dbReference type="Proteomes" id="UP000301751"/>
    </source>
</evidence>
<dbReference type="AlphaFoldDB" id="A0A480ASX3"/>
<feature type="compositionally biased region" description="Basic and acidic residues" evidence="1">
    <location>
        <begin position="36"/>
        <end position="52"/>
    </location>
</feature>
<reference evidence="4" key="1">
    <citation type="submission" date="2019-03" db="EMBL/GenBank/DDBJ databases">
        <title>Aquabacterium pictum sp.nov., the first bacteriochlorophyll a-containing freshwater bacterium in the genus Aquabacterium of the class Betaproteobacteria.</title>
        <authorList>
            <person name="Hirose S."/>
            <person name="Tank M."/>
            <person name="Hara E."/>
            <person name="Tamaki H."/>
            <person name="Takaichi S."/>
            <person name="Haruta S."/>
            <person name="Hanada S."/>
        </authorList>
    </citation>
    <scope>NUCLEOTIDE SEQUENCE [LARGE SCALE GENOMIC DNA]</scope>
    <source>
        <strain evidence="4">W35</strain>
    </source>
</reference>
<gene>
    <name evidence="3" type="ORF">AQPW35_38700</name>
</gene>
<evidence type="ECO:0000256" key="2">
    <source>
        <dbReference type="SAM" id="SignalP"/>
    </source>
</evidence>